<dbReference type="InterPro" id="IPR045321">
    <property type="entry name" value="Cts1-like"/>
</dbReference>
<evidence type="ECO:0000313" key="14">
    <source>
        <dbReference type="Proteomes" id="UP000033140"/>
    </source>
</evidence>
<evidence type="ECO:0000256" key="10">
    <source>
        <dbReference type="RuleBase" id="RU004453"/>
    </source>
</evidence>
<organism evidence="13 14">
    <name type="scientific">Saitoella complicata (strain BCRC 22490 / CBS 7301 / JCM 7358 / NBRC 10748 / NRRL Y-17804)</name>
    <dbReference type="NCBI Taxonomy" id="698492"/>
    <lineage>
        <taxon>Eukaryota</taxon>
        <taxon>Fungi</taxon>
        <taxon>Dikarya</taxon>
        <taxon>Ascomycota</taxon>
        <taxon>Taphrinomycotina</taxon>
        <taxon>Taphrinomycotina incertae sedis</taxon>
        <taxon>Saitoella</taxon>
    </lineage>
</organism>
<dbReference type="PANTHER" id="PTHR45708:SF49">
    <property type="entry name" value="ENDOCHITINASE"/>
    <property type="match status" value="1"/>
</dbReference>
<feature type="domain" description="GH18" evidence="12">
    <location>
        <begin position="117"/>
        <end position="407"/>
    </location>
</feature>
<evidence type="ECO:0000256" key="9">
    <source>
        <dbReference type="RuleBase" id="RU000489"/>
    </source>
</evidence>
<dbReference type="GO" id="GO:0005576">
    <property type="term" value="C:extracellular region"/>
    <property type="evidence" value="ECO:0007669"/>
    <property type="project" value="TreeGrafter"/>
</dbReference>
<dbReference type="Pfam" id="PF00704">
    <property type="entry name" value="Glyco_hydro_18"/>
    <property type="match status" value="1"/>
</dbReference>
<comment type="caution">
    <text evidence="13">The sequence shown here is derived from an EMBL/GenBank/DDBJ whole genome shotgun (WGS) entry which is preliminary data.</text>
</comment>
<keyword evidence="6" id="KW-0119">Carbohydrate metabolism</keyword>
<evidence type="ECO:0000256" key="4">
    <source>
        <dbReference type="ARBA" id="ARBA00022801"/>
    </source>
</evidence>
<keyword evidence="14" id="KW-1185">Reference proteome</keyword>
<evidence type="ECO:0000256" key="11">
    <source>
        <dbReference type="SAM" id="MobiDB-lite"/>
    </source>
</evidence>
<evidence type="ECO:0000259" key="12">
    <source>
        <dbReference type="PROSITE" id="PS51910"/>
    </source>
</evidence>
<accession>A0A0E9NCF9</accession>
<evidence type="ECO:0000256" key="2">
    <source>
        <dbReference type="ARBA" id="ARBA00012729"/>
    </source>
</evidence>
<protein>
    <recommendedName>
        <fullName evidence="2">chitinase</fullName>
        <ecNumber evidence="2">3.2.1.14</ecNumber>
    </recommendedName>
</protein>
<feature type="compositionally biased region" description="Basic residues" evidence="11">
    <location>
        <begin position="1"/>
        <end position="11"/>
    </location>
</feature>
<comment type="similarity">
    <text evidence="10">Belongs to the glycosyl hydrolase 18 family.</text>
</comment>
<dbReference type="Gene3D" id="3.20.20.80">
    <property type="entry name" value="Glycosidases"/>
    <property type="match status" value="1"/>
</dbReference>
<evidence type="ECO:0000256" key="8">
    <source>
        <dbReference type="ARBA" id="ARBA00023326"/>
    </source>
</evidence>
<comment type="catalytic activity">
    <reaction evidence="1">
        <text>Random endo-hydrolysis of N-acetyl-beta-D-glucosaminide (1-&gt;4)-beta-linkages in chitin and chitodextrins.</text>
        <dbReference type="EC" id="3.2.1.14"/>
    </reaction>
</comment>
<dbReference type="OMA" id="GTTCFAY"/>
<dbReference type="EMBL" id="BACD03000009">
    <property type="protein sequence ID" value="GAO47483.1"/>
    <property type="molecule type" value="Genomic_DNA"/>
</dbReference>
<dbReference type="InterPro" id="IPR001223">
    <property type="entry name" value="Glyco_hydro18_cat"/>
</dbReference>
<reference evidence="13 14" key="3">
    <citation type="journal article" date="2015" name="Genome Announc.">
        <title>Draft Genome Sequence of the Archiascomycetous Yeast Saitoella complicata.</title>
        <authorList>
            <person name="Yamauchi K."/>
            <person name="Kondo S."/>
            <person name="Hamamoto M."/>
            <person name="Takahashi Y."/>
            <person name="Ogura Y."/>
            <person name="Hayashi T."/>
            <person name="Nishida H."/>
        </authorList>
    </citation>
    <scope>NUCLEOTIDE SEQUENCE [LARGE SCALE GENOMIC DNA]</scope>
    <source>
        <strain evidence="13 14">NRRL Y-17804</strain>
    </source>
</reference>
<dbReference type="GO" id="GO:0000272">
    <property type="term" value="P:polysaccharide catabolic process"/>
    <property type="evidence" value="ECO:0007669"/>
    <property type="project" value="UniProtKB-KW"/>
</dbReference>
<keyword evidence="5" id="KW-0146">Chitin degradation</keyword>
<reference evidence="13 14" key="2">
    <citation type="journal article" date="2014" name="J. Gen. Appl. Microbiol.">
        <title>The early diverging ascomycetous budding yeast Saitoella complicata has three histone deacetylases belonging to the Clr6, Hos2, and Rpd3 lineages.</title>
        <authorList>
            <person name="Nishida H."/>
            <person name="Matsumoto T."/>
            <person name="Kondo S."/>
            <person name="Hamamoto M."/>
            <person name="Yoshikawa H."/>
        </authorList>
    </citation>
    <scope>NUCLEOTIDE SEQUENCE [LARGE SCALE GENOMIC DNA]</scope>
    <source>
        <strain evidence="13 14">NRRL Y-17804</strain>
    </source>
</reference>
<dbReference type="CDD" id="cd02877">
    <property type="entry name" value="GH18_hevamine_XipI_class_III"/>
    <property type="match status" value="1"/>
</dbReference>
<dbReference type="InterPro" id="IPR001579">
    <property type="entry name" value="Glyco_hydro_18_chit_AS"/>
</dbReference>
<dbReference type="AlphaFoldDB" id="A0A0E9NCF9"/>
<name>A0A0E9NCF9_SAICN</name>
<reference evidence="13 14" key="1">
    <citation type="journal article" date="2011" name="J. Gen. Appl. Microbiol.">
        <title>Draft genome sequencing of the enigmatic yeast Saitoella complicata.</title>
        <authorList>
            <person name="Nishida H."/>
            <person name="Hamamoto M."/>
            <person name="Sugiyama J."/>
        </authorList>
    </citation>
    <scope>NUCLEOTIDE SEQUENCE [LARGE SCALE GENOMIC DNA]</scope>
    <source>
        <strain evidence="13 14">NRRL Y-17804</strain>
    </source>
</reference>
<keyword evidence="7 9" id="KW-0326">Glycosidase</keyword>
<evidence type="ECO:0000313" key="13">
    <source>
        <dbReference type="EMBL" id="GAO47483.1"/>
    </source>
</evidence>
<dbReference type="GO" id="GO:0006032">
    <property type="term" value="P:chitin catabolic process"/>
    <property type="evidence" value="ECO:0007669"/>
    <property type="project" value="UniProtKB-KW"/>
</dbReference>
<evidence type="ECO:0000256" key="1">
    <source>
        <dbReference type="ARBA" id="ARBA00000822"/>
    </source>
</evidence>
<evidence type="ECO:0000256" key="6">
    <source>
        <dbReference type="ARBA" id="ARBA00023277"/>
    </source>
</evidence>
<dbReference type="GO" id="GO:0008843">
    <property type="term" value="F:endochitinase activity"/>
    <property type="evidence" value="ECO:0007669"/>
    <property type="project" value="UniProtKB-EC"/>
</dbReference>
<evidence type="ECO:0000256" key="3">
    <source>
        <dbReference type="ARBA" id="ARBA00022669"/>
    </source>
</evidence>
<dbReference type="PROSITE" id="PS51910">
    <property type="entry name" value="GH18_2"/>
    <property type="match status" value="1"/>
</dbReference>
<keyword evidence="4 9" id="KW-0378">Hydrolase</keyword>
<evidence type="ECO:0000256" key="7">
    <source>
        <dbReference type="ARBA" id="ARBA00023295"/>
    </source>
</evidence>
<keyword evidence="8" id="KW-0624">Polysaccharide degradation</keyword>
<dbReference type="PROSITE" id="PS01095">
    <property type="entry name" value="GH18_1"/>
    <property type="match status" value="1"/>
</dbReference>
<sequence>MRRRRTGHLHSHALPNSRRTKSRPPYLPFTQTHPALTAITANEGSVAGDEGTLARAVTRTKTRCGAMAVITKASKRFDGARATYKDGCAPTKMFAQLFAITTVLLGAVTAFDSSANNNNIVYWGQASAGSQSSLATYCADPSVDAIVLSFLTTFFGTNDLPELNFAGACAGSVGDGLTCSEIAADIQSCQSNGKAVLLSLGGAIGAYGFDSDAQAESFADSMWSTFGPSTTSSTYRPFGSAVVDGFDLDIEQGSSNGYAAFVTQMRKNYESDTSKQYLISGAPQCVYPDEWLGDALDNAWFDLVLVQFYNNPCRVGTSAFNFDSWQNWATTTSVNPDAKVYVGVPASSAAAGSGYVDPATLATIIASVKSETAFGGVMMWDVSQAWANTGSDGLNFCQAAKAALGDSTAARASASAAVSSAVVKASRIASLLDATTAAGSATVQQTTLATSYVVPASSATVEASSIAYNLPSDTYTSSITTVTTTYPAPSSTTTTTSASAVETAGLTGTPLAVALNTLYSALSPSSPCDSSLDTQTCLSDGSFAQGMR</sequence>
<dbReference type="GO" id="GO:0008061">
    <property type="term" value="F:chitin binding"/>
    <property type="evidence" value="ECO:0007669"/>
    <property type="project" value="UniProtKB-KW"/>
</dbReference>
<proteinExistence type="inferred from homology"/>
<dbReference type="STRING" id="698492.A0A0E9NCF9"/>
<dbReference type="InterPro" id="IPR017853">
    <property type="entry name" value="GH"/>
</dbReference>
<dbReference type="PANTHER" id="PTHR45708">
    <property type="entry name" value="ENDOCHITINASE"/>
    <property type="match status" value="1"/>
</dbReference>
<dbReference type="EC" id="3.2.1.14" evidence="2"/>
<dbReference type="InterPro" id="IPR050542">
    <property type="entry name" value="Glycosyl_Hydrlase18_Chitinase"/>
</dbReference>
<dbReference type="Proteomes" id="UP000033140">
    <property type="component" value="Unassembled WGS sequence"/>
</dbReference>
<feature type="region of interest" description="Disordered" evidence="11">
    <location>
        <begin position="1"/>
        <end position="26"/>
    </location>
</feature>
<evidence type="ECO:0000256" key="5">
    <source>
        <dbReference type="ARBA" id="ARBA00023024"/>
    </source>
</evidence>
<dbReference type="SUPFAM" id="SSF51445">
    <property type="entry name" value="(Trans)glycosidases"/>
    <property type="match status" value="1"/>
</dbReference>
<keyword evidence="3" id="KW-0147">Chitin-binding</keyword>
<gene>
    <name evidence="13" type="ORF">G7K_1689-t1</name>
</gene>